<protein>
    <recommendedName>
        <fullName evidence="3">Self-protective colicin-like immunity protein</fullName>
    </recommendedName>
</protein>
<dbReference type="Proteomes" id="UP000295313">
    <property type="component" value="Unassembled WGS sequence"/>
</dbReference>
<gene>
    <name evidence="1" type="ORF">B0I22_0661</name>
</gene>
<dbReference type="AlphaFoldDB" id="A0A4R8IAF8"/>
<proteinExistence type="predicted"/>
<evidence type="ECO:0000313" key="1">
    <source>
        <dbReference type="EMBL" id="TDX86530.1"/>
    </source>
</evidence>
<keyword evidence="2" id="KW-1185">Reference proteome</keyword>
<organism evidence="1 2">
    <name type="scientific">Epilithonimonas xixisoli</name>
    <dbReference type="NCBI Taxonomy" id="1476462"/>
    <lineage>
        <taxon>Bacteria</taxon>
        <taxon>Pseudomonadati</taxon>
        <taxon>Bacteroidota</taxon>
        <taxon>Flavobacteriia</taxon>
        <taxon>Flavobacteriales</taxon>
        <taxon>Weeksellaceae</taxon>
        <taxon>Chryseobacterium group</taxon>
        <taxon>Epilithonimonas</taxon>
    </lineage>
</organism>
<name>A0A4R8IAF8_9FLAO</name>
<comment type="caution">
    <text evidence="1">The sequence shown here is derived from an EMBL/GenBank/DDBJ whole genome shotgun (WGS) entry which is preliminary data.</text>
</comment>
<evidence type="ECO:0008006" key="3">
    <source>
        <dbReference type="Google" id="ProtNLM"/>
    </source>
</evidence>
<evidence type="ECO:0000313" key="2">
    <source>
        <dbReference type="Proteomes" id="UP000295313"/>
    </source>
</evidence>
<reference evidence="1 2" key="1">
    <citation type="submission" date="2019-03" db="EMBL/GenBank/DDBJ databases">
        <title>Genomic Encyclopedia of Type Strains, Phase III (KMG-III): the genomes of soil and plant-associated and newly described type strains.</title>
        <authorList>
            <person name="Whitman W."/>
        </authorList>
    </citation>
    <scope>NUCLEOTIDE SEQUENCE [LARGE SCALE GENOMIC DNA]</scope>
    <source>
        <strain evidence="1 2">CGMCC 1.12802</strain>
    </source>
</reference>
<dbReference type="EMBL" id="SOEO01000001">
    <property type="protein sequence ID" value="TDX86530.1"/>
    <property type="molecule type" value="Genomic_DNA"/>
</dbReference>
<sequence>MTSHKEKSMIITQTELIKICERFLTDDLSKEELMQFAKTVMFDEENKYECEDELVEEILSQWDDVHLQHKINKTSIENLKNALEKLN</sequence>
<accession>A0A4R8IAF8</accession>